<accession>A0A8J7YX73</accession>
<dbReference type="EMBL" id="WVIE01000003">
    <property type="protein sequence ID" value="NDJ16282.1"/>
    <property type="molecule type" value="Genomic_DNA"/>
</dbReference>
<sequence length="318" mass="36484">MINNSSEQLPLSIVIPCFNQGEFIGEALSSIEQCRDPVYEIIIVNDGSTDPFTINVFNHLKQQGYTILNQSNQGLACARNNGIANAQGQYILALDADNKIRPAYIYKGIEILDHDPEIGVVYGDAEYFGERNDRLTVADFDADRLLLGNYIDACAVFRKGVWEECGGYDETMPLQGYEDWDLWLNAMQKGWKFYHVPDVLFDYRVRSGSMISICKIPENKKKLVNYVCTKHRDLYTRNLAYLIAEKDCLADACWNEAQQLRTQLNQAQAELEQSHQAIATSYEKIRAMESSRFWQFRTLWFQLKRALGLLTTDVLKTR</sequence>
<name>A0A8J7YX73_9CYAN</name>
<dbReference type="AlphaFoldDB" id="A0A8J7YX73"/>
<dbReference type="InterPro" id="IPR050834">
    <property type="entry name" value="Glycosyltransf_2"/>
</dbReference>
<evidence type="ECO:0000259" key="1">
    <source>
        <dbReference type="Pfam" id="PF00535"/>
    </source>
</evidence>
<dbReference type="InterPro" id="IPR001173">
    <property type="entry name" value="Glyco_trans_2-like"/>
</dbReference>
<dbReference type="PANTHER" id="PTHR43685">
    <property type="entry name" value="GLYCOSYLTRANSFERASE"/>
    <property type="match status" value="1"/>
</dbReference>
<organism evidence="2 3">
    <name type="scientific">Myxacorys almedinensis A</name>
    <dbReference type="NCBI Taxonomy" id="2690445"/>
    <lineage>
        <taxon>Bacteria</taxon>
        <taxon>Bacillati</taxon>
        <taxon>Cyanobacteriota</taxon>
        <taxon>Cyanophyceae</taxon>
        <taxon>Leptolyngbyales</taxon>
        <taxon>Leptolyngbyaceae</taxon>
        <taxon>Myxacorys</taxon>
        <taxon>Myxacorys almedinensis</taxon>
    </lineage>
</organism>
<reference evidence="2" key="1">
    <citation type="submission" date="2019-12" db="EMBL/GenBank/DDBJ databases">
        <title>High-Quality draft genome sequences of three cyanobacteria isolated from the limestone walls of the Old Cathedral of Coimbra.</title>
        <authorList>
            <person name="Tiago I."/>
            <person name="Soares F."/>
            <person name="Portugal A."/>
        </authorList>
    </citation>
    <scope>NUCLEOTIDE SEQUENCE</scope>
    <source>
        <strain evidence="2">A</strain>
    </source>
</reference>
<evidence type="ECO:0000313" key="2">
    <source>
        <dbReference type="EMBL" id="NDJ16282.1"/>
    </source>
</evidence>
<protein>
    <submittedName>
        <fullName evidence="2">Glycosyltransferase</fullName>
    </submittedName>
</protein>
<dbReference type="Pfam" id="PF00535">
    <property type="entry name" value="Glycos_transf_2"/>
    <property type="match status" value="1"/>
</dbReference>
<proteinExistence type="predicted"/>
<gene>
    <name evidence="2" type="ORF">GS601_03080</name>
</gene>
<dbReference type="Gene3D" id="3.90.550.10">
    <property type="entry name" value="Spore Coat Polysaccharide Biosynthesis Protein SpsA, Chain A"/>
    <property type="match status" value="1"/>
</dbReference>
<dbReference type="Proteomes" id="UP000646053">
    <property type="component" value="Unassembled WGS sequence"/>
</dbReference>
<keyword evidence="3" id="KW-1185">Reference proteome</keyword>
<dbReference type="InterPro" id="IPR029044">
    <property type="entry name" value="Nucleotide-diphossugar_trans"/>
</dbReference>
<comment type="caution">
    <text evidence="2">The sequence shown here is derived from an EMBL/GenBank/DDBJ whole genome shotgun (WGS) entry which is preliminary data.</text>
</comment>
<dbReference type="SUPFAM" id="SSF53448">
    <property type="entry name" value="Nucleotide-diphospho-sugar transferases"/>
    <property type="match status" value="1"/>
</dbReference>
<feature type="domain" description="Glycosyltransferase 2-like" evidence="1">
    <location>
        <begin position="12"/>
        <end position="135"/>
    </location>
</feature>
<evidence type="ECO:0000313" key="3">
    <source>
        <dbReference type="Proteomes" id="UP000646053"/>
    </source>
</evidence>
<dbReference type="PANTHER" id="PTHR43685:SF2">
    <property type="entry name" value="GLYCOSYLTRANSFERASE 2-LIKE DOMAIN-CONTAINING PROTEIN"/>
    <property type="match status" value="1"/>
</dbReference>